<dbReference type="InterPro" id="IPR042108">
    <property type="entry name" value="GTPase_HflX_N_sf"/>
</dbReference>
<keyword evidence="5" id="KW-0963">Cytoplasm</keyword>
<comment type="subunit">
    <text evidence="5">Monomer. Associates with the 50S ribosomal subunit.</text>
</comment>
<dbReference type="GO" id="GO:0005737">
    <property type="term" value="C:cytoplasm"/>
    <property type="evidence" value="ECO:0007669"/>
    <property type="project" value="UniProtKB-SubCell"/>
</dbReference>
<feature type="binding site" evidence="6">
    <location>
        <begin position="257"/>
        <end position="260"/>
    </location>
    <ligand>
        <name>GTP</name>
        <dbReference type="ChEBI" id="CHEBI:37565"/>
    </ligand>
</feature>
<feature type="coiled-coil region" evidence="8">
    <location>
        <begin position="106"/>
        <end position="133"/>
    </location>
</feature>
<evidence type="ECO:0000256" key="3">
    <source>
        <dbReference type="ARBA" id="ARBA00022842"/>
    </source>
</evidence>
<reference evidence="11" key="3">
    <citation type="journal article" name="MicrobiologyOpen">
        <title>Whole-genome comparison between the type strain of Halobacterium salinarum (DSM 3754(T)) and the laboratory strains R1 and NRC-1.</title>
        <authorList>
            <person name="Pfeiffer F."/>
            <person name="Losensky G."/>
            <person name="Marchfelder A."/>
            <person name="Habermann B."/>
            <person name="Dyall-Smith M."/>
        </authorList>
    </citation>
    <scope>NUCLEOTIDE SEQUENCE</scope>
    <source>
        <strain evidence="11">91-R6</strain>
    </source>
</reference>
<name>A0A4D6GUI8_HALS9</name>
<feature type="region of interest" description="Disordered" evidence="9">
    <location>
        <begin position="134"/>
        <end position="153"/>
    </location>
</feature>
<reference evidence="11 13" key="1">
    <citation type="journal article" date="2019" name="Microbiol. Resour. Announc.">
        <title>The Genome Sequence of the Halobacterium salinarum Type Strain Is Closely Related to That of Laboratory Strains NRC-1 and R1.</title>
        <authorList>
            <person name="Pfeiffer F."/>
            <person name="Marchfelder A."/>
            <person name="Habermann B."/>
            <person name="Dyall-Smith M.L."/>
        </authorList>
    </citation>
    <scope>NUCLEOTIDE SEQUENCE [LARGE SCALE GENOMIC DNA]</scope>
    <source>
        <strain evidence="11">91-R6</strain>
        <strain evidence="13">ATCC 33171 / DSM 3754 / JCM 8978 / NBRC 102687 / NCIMB 764 / 91-R6</strain>
    </source>
</reference>
<dbReference type="Gene3D" id="6.10.250.2860">
    <property type="match status" value="1"/>
</dbReference>
<dbReference type="InterPro" id="IPR032305">
    <property type="entry name" value="GTP-bd_M"/>
</dbReference>
<dbReference type="EMBL" id="VRYN01000001">
    <property type="protein sequence ID" value="TYO82402.1"/>
    <property type="molecule type" value="Genomic_DNA"/>
</dbReference>
<evidence type="ECO:0000256" key="8">
    <source>
        <dbReference type="SAM" id="Coils"/>
    </source>
</evidence>
<dbReference type="Pfam" id="PF01926">
    <property type="entry name" value="MMR_HSR1"/>
    <property type="match status" value="1"/>
</dbReference>
<evidence type="ECO:0000256" key="5">
    <source>
        <dbReference type="HAMAP-Rule" id="MF_00900"/>
    </source>
</evidence>
<keyword evidence="4 5" id="KW-0342">GTP-binding</keyword>
<dbReference type="GeneID" id="39854036"/>
<gene>
    <name evidence="11" type="primary">hflX1</name>
    <name evidence="5" type="synonym">hflX</name>
    <name evidence="12" type="ORF">APQ99_00931</name>
    <name evidence="11" type="ORF">HBSAL_00800</name>
</gene>
<dbReference type="RefSeq" id="WP_136360992.1">
    <property type="nucleotide sequence ID" value="NZ_VRYN01000001.1"/>
</dbReference>
<evidence type="ECO:0000313" key="13">
    <source>
        <dbReference type="Proteomes" id="UP000296216"/>
    </source>
</evidence>
<reference evidence="12 14" key="2">
    <citation type="submission" date="2019-07" db="EMBL/GenBank/DDBJ databases">
        <title>Genomic Encyclopedia of Archaeal and Bacterial Type Strains, Phase II (KMG-II): from individual species to whole genera.</title>
        <authorList>
            <person name="Goeker M."/>
        </authorList>
    </citation>
    <scope>NUCLEOTIDE SEQUENCE [LARGE SCALE GENOMIC DNA]</scope>
    <source>
        <strain evidence="12 14">DSM 3754</strain>
    </source>
</reference>
<sequence>MTDRRNSTAVVAKRRTDTPIETDEIRALCEAAGVEVVAERTQARPRDPTYDLGDGAVADIAGLVERRSADLVVVDDHLDPGRAHNLQEAVGAEVVDRARLVLDIFGERAETKRARLEVRLAELRYELPRAQARVERGETQGRQGFRSGGERPAAQLKADYRQRITDRRAELDRLDDADDGLREARRESGFDLVALAGYTNAGKSTLLRRLADDLAVDENDGHGDRTDTAASRDRLFETLNTTTRRATVGERRVLLTDTVGFVDDLPRWLLSSFRTTLAAAREADAVLLVVDATDDREGIRAKVEASRDELADAEGTLVPVLNKRDAATDLDAKRRLLAEHAGHAPVVTSATEAEGLDALRDRLTDALPDRRRVSLSVPNTDAGNAFVSWCHDRGTVHEPDYGERIAFSFEARPEVTAKATGRAEQLNED</sequence>
<dbReference type="GO" id="GO:0003924">
    <property type="term" value="F:GTPase activity"/>
    <property type="evidence" value="ECO:0007669"/>
    <property type="project" value="UniProtKB-UniRule"/>
</dbReference>
<feature type="binding site" evidence="6">
    <location>
        <begin position="322"/>
        <end position="325"/>
    </location>
    <ligand>
        <name>GTP</name>
        <dbReference type="ChEBI" id="CHEBI:37565"/>
    </ligand>
</feature>
<dbReference type="PANTHER" id="PTHR10229">
    <property type="entry name" value="GTP-BINDING PROTEIN HFLX"/>
    <property type="match status" value="1"/>
</dbReference>
<keyword evidence="2 5" id="KW-0547">Nucleotide-binding</keyword>
<comment type="function">
    <text evidence="5">GTPase that associates with the 50S ribosomal subunit and may have a role during protein synthesis or ribosome biogenesis.</text>
</comment>
<keyword evidence="1 7" id="KW-0479">Metal-binding</keyword>
<dbReference type="InterPro" id="IPR030394">
    <property type="entry name" value="G_HFLX_dom"/>
</dbReference>
<comment type="cofactor">
    <cofactor evidence="7">
        <name>Mg(2+)</name>
        <dbReference type="ChEBI" id="CHEBI:18420"/>
    </cofactor>
</comment>
<feature type="binding site" evidence="6">
    <location>
        <begin position="197"/>
        <end position="204"/>
    </location>
    <ligand>
        <name>GTP</name>
        <dbReference type="ChEBI" id="CHEBI:37565"/>
    </ligand>
</feature>
<dbReference type="GO" id="GO:0046872">
    <property type="term" value="F:metal ion binding"/>
    <property type="evidence" value="ECO:0007669"/>
    <property type="project" value="UniProtKB-KW"/>
</dbReference>
<dbReference type="InterPro" id="IPR025121">
    <property type="entry name" value="GTPase_HflX_N"/>
</dbReference>
<proteinExistence type="inferred from homology"/>
<evidence type="ECO:0000313" key="12">
    <source>
        <dbReference type="EMBL" id="TYO82402.1"/>
    </source>
</evidence>
<dbReference type="PIRSF" id="PIRSF006809">
    <property type="entry name" value="GTP-binding_hflX_prd"/>
    <property type="match status" value="1"/>
</dbReference>
<dbReference type="Proteomes" id="UP000296216">
    <property type="component" value="Chromosome"/>
</dbReference>
<evidence type="ECO:0000259" key="10">
    <source>
        <dbReference type="PROSITE" id="PS51705"/>
    </source>
</evidence>
<feature type="binding site" evidence="6">
    <location>
        <begin position="349"/>
        <end position="351"/>
    </location>
    <ligand>
        <name>GTP</name>
        <dbReference type="ChEBI" id="CHEBI:37565"/>
    </ligand>
</feature>
<dbReference type="InterPro" id="IPR016496">
    <property type="entry name" value="GTPase_HflX"/>
</dbReference>
<evidence type="ECO:0000313" key="11">
    <source>
        <dbReference type="EMBL" id="QCC43907.1"/>
    </source>
</evidence>
<accession>A0A4D6GUI8</accession>
<dbReference type="Pfam" id="PF16360">
    <property type="entry name" value="GTP-bdg_M"/>
    <property type="match status" value="1"/>
</dbReference>
<evidence type="ECO:0000256" key="4">
    <source>
        <dbReference type="ARBA" id="ARBA00023134"/>
    </source>
</evidence>
<evidence type="ECO:0000313" key="14">
    <source>
        <dbReference type="Proteomes" id="UP000323075"/>
    </source>
</evidence>
<dbReference type="PROSITE" id="PS51705">
    <property type="entry name" value="G_HFLX"/>
    <property type="match status" value="1"/>
</dbReference>
<evidence type="ECO:0000256" key="1">
    <source>
        <dbReference type="ARBA" id="ARBA00022723"/>
    </source>
</evidence>
<evidence type="ECO:0000256" key="9">
    <source>
        <dbReference type="SAM" id="MobiDB-lite"/>
    </source>
</evidence>
<keyword evidence="8" id="KW-0175">Coiled coil</keyword>
<dbReference type="PANTHER" id="PTHR10229:SF8">
    <property type="entry name" value="GTPASE HFLX"/>
    <property type="match status" value="1"/>
</dbReference>
<evidence type="ECO:0000256" key="6">
    <source>
        <dbReference type="PIRSR" id="PIRSR006809-1"/>
    </source>
</evidence>
<keyword evidence="3 7" id="KW-0460">Magnesium</keyword>
<dbReference type="CDD" id="cd01878">
    <property type="entry name" value="HflX"/>
    <property type="match status" value="1"/>
</dbReference>
<dbReference type="Proteomes" id="UP000323075">
    <property type="component" value="Unassembled WGS sequence"/>
</dbReference>
<comment type="subcellular location">
    <subcellularLocation>
        <location evidence="5">Cytoplasm</location>
    </subcellularLocation>
    <text evidence="5">May associate with membranes.</text>
</comment>
<dbReference type="GO" id="GO:0005525">
    <property type="term" value="F:GTP binding"/>
    <property type="evidence" value="ECO:0007669"/>
    <property type="project" value="UniProtKB-UniRule"/>
</dbReference>
<evidence type="ECO:0000256" key="2">
    <source>
        <dbReference type="ARBA" id="ARBA00022741"/>
    </source>
</evidence>
<dbReference type="Pfam" id="PF13167">
    <property type="entry name" value="GTP-bdg_N"/>
    <property type="match status" value="1"/>
</dbReference>
<dbReference type="InterPro" id="IPR027417">
    <property type="entry name" value="P-loop_NTPase"/>
</dbReference>
<organism evidence="11 13">
    <name type="scientific">Halobacterium salinarum (strain ATCC 33171 / DSM 3754 / JCM 8978 / NBRC 102687 / NCIMB 764 / 91-R6)</name>
    <dbReference type="NCBI Taxonomy" id="2597657"/>
    <lineage>
        <taxon>Archaea</taxon>
        <taxon>Methanobacteriati</taxon>
        <taxon>Methanobacteriota</taxon>
        <taxon>Stenosarchaea group</taxon>
        <taxon>Halobacteria</taxon>
        <taxon>Halobacteriales</taxon>
        <taxon>Halobacteriaceae</taxon>
        <taxon>Halobacterium</taxon>
    </lineage>
</organism>
<feature type="binding site" evidence="7">
    <location>
        <position position="204"/>
    </location>
    <ligand>
        <name>Mg(2+)</name>
        <dbReference type="ChEBI" id="CHEBI:18420"/>
    </ligand>
</feature>
<dbReference type="EMBL" id="CP038631">
    <property type="protein sequence ID" value="QCC43907.1"/>
    <property type="molecule type" value="Genomic_DNA"/>
</dbReference>
<dbReference type="AlphaFoldDB" id="A0A4D6GUI8"/>
<dbReference type="HAMAP" id="MF_00900">
    <property type="entry name" value="GTPase_HflX"/>
    <property type="match status" value="1"/>
</dbReference>
<dbReference type="Gene3D" id="3.40.50.300">
    <property type="entry name" value="P-loop containing nucleotide triphosphate hydrolases"/>
    <property type="match status" value="1"/>
</dbReference>
<evidence type="ECO:0000256" key="7">
    <source>
        <dbReference type="PIRSR" id="PIRSR006809-2"/>
    </source>
</evidence>
<dbReference type="NCBIfam" id="TIGR03156">
    <property type="entry name" value="GTP_HflX"/>
    <property type="match status" value="1"/>
</dbReference>
<dbReference type="SUPFAM" id="SSF52540">
    <property type="entry name" value="P-loop containing nucleoside triphosphate hydrolases"/>
    <property type="match status" value="1"/>
</dbReference>
<comment type="similarity">
    <text evidence="5">Belongs to the TRAFAC class OBG-HflX-like GTPase superfamily. HflX GTPase family.</text>
</comment>
<protein>
    <recommendedName>
        <fullName evidence="5">GTPase HflX</fullName>
    </recommendedName>
    <alternativeName>
        <fullName evidence="5">GTP-binding protein HflX</fullName>
    </alternativeName>
</protein>
<dbReference type="Gene3D" id="3.40.50.11060">
    <property type="entry name" value="GTPase HflX, N-terminal domain"/>
    <property type="match status" value="1"/>
</dbReference>
<feature type="domain" description="Hflx-type G" evidence="10">
    <location>
        <begin position="191"/>
        <end position="371"/>
    </location>
</feature>
<feature type="binding site" evidence="7">
    <location>
        <position position="238"/>
    </location>
    <ligand>
        <name>Mg(2+)</name>
        <dbReference type="ChEBI" id="CHEBI:18420"/>
    </ligand>
</feature>
<dbReference type="InterPro" id="IPR006073">
    <property type="entry name" value="GTP-bd"/>
</dbReference>
<dbReference type="GO" id="GO:0043022">
    <property type="term" value="F:ribosome binding"/>
    <property type="evidence" value="ECO:0007669"/>
    <property type="project" value="TreeGrafter"/>
</dbReference>